<dbReference type="Gene3D" id="3.10.20.310">
    <property type="entry name" value="membrane protein fhac"/>
    <property type="match status" value="1"/>
</dbReference>
<dbReference type="GO" id="GO:0098046">
    <property type="term" value="C:type V protein secretion system complex"/>
    <property type="evidence" value="ECO:0007669"/>
    <property type="project" value="TreeGrafter"/>
</dbReference>
<accession>A0A0N0GNX9</accession>
<dbReference type="Pfam" id="PF08479">
    <property type="entry name" value="POTRA_2"/>
    <property type="match status" value="1"/>
</dbReference>
<sequence length="571" mass="61706">MPPAPFSLSAARLRTTRWAWLCGCGVWLGCASLLHGAERLSPVDQTLQQQEQQRRLDNARQQRLDLQAVDTPPARADLPARTLPLHADALVCRTVQGVLFEGAATLPAALKQQIDLDHNGRCVTQPDLARLLDSVNDWYVAHGMITSHAWLPEQTLPEGKLVVAAVEGKVGAIAFQPDSPAAAGAVRMALPGLQDKPLNLRDIEQGIEQLERAAQGPVKLKIVAAEAPGYSRLILSGELSPSVRSQVAVDNNGAATGHTQASASLNLRNTLRLDDQISLYATATPGRERYQRSYGAQISLPWGYWTFDYSVSAGRYALPLQFYGSALDYHGSNLQQQISATRTLARDGRSKTDATLSLGHLRSSAFLDEYALQNSGERATTVRLGLNHAWRTGNGYYSVNPMLSRGLPWHSVDQSARGGPAADFSKWSFAANAWLPLAPALSWQSALYAQWSPDTLYSSERLTVGSETSVRGFKDQYLYGESGGYWRNEIDWQLDAPWLGPVTLLGAFDAGRITPIAGEPLSGGNVIGAAVGARASFRGIAASLLIGSPLYAPVRLEADPVTFNVQLGAAF</sequence>
<keyword evidence="1" id="KW-1134">Transmembrane beta strand</keyword>
<keyword evidence="1" id="KW-0472">Membrane</keyword>
<feature type="domain" description="Polypeptide-transport-associated ShlB-type" evidence="5">
    <location>
        <begin position="94"/>
        <end position="168"/>
    </location>
</feature>
<evidence type="ECO:0000256" key="2">
    <source>
        <dbReference type="ARBA" id="ARBA00022692"/>
    </source>
</evidence>
<dbReference type="InterPro" id="IPR035251">
    <property type="entry name" value="ShlB_POTRA"/>
</dbReference>
<dbReference type="Pfam" id="PF03865">
    <property type="entry name" value="ShlB"/>
    <property type="match status" value="1"/>
</dbReference>
<dbReference type="InterPro" id="IPR005565">
    <property type="entry name" value="Hemolysn_activator_HlyB_C"/>
</dbReference>
<dbReference type="Pfam" id="PF17287">
    <property type="entry name" value="POTRA_3"/>
    <property type="match status" value="1"/>
</dbReference>
<evidence type="ECO:0000256" key="3">
    <source>
        <dbReference type="ARBA" id="ARBA00023237"/>
    </source>
</evidence>
<dbReference type="EMBL" id="LAQT01000007">
    <property type="protein sequence ID" value="KPC53243.1"/>
    <property type="molecule type" value="Genomic_DNA"/>
</dbReference>
<keyword evidence="8" id="KW-1185">Reference proteome</keyword>
<protein>
    <submittedName>
        <fullName evidence="7">Hemolysin transporter protein ShlB</fullName>
    </submittedName>
</protein>
<dbReference type="InterPro" id="IPR027282">
    <property type="entry name" value="TPS"/>
</dbReference>
<feature type="domain" description="ShlB POTRA" evidence="6">
    <location>
        <begin position="169"/>
        <end position="223"/>
    </location>
</feature>
<dbReference type="PANTHER" id="PTHR34597">
    <property type="entry name" value="SLR1661 PROTEIN"/>
    <property type="match status" value="1"/>
</dbReference>
<evidence type="ECO:0000259" key="4">
    <source>
        <dbReference type="Pfam" id="PF03865"/>
    </source>
</evidence>
<dbReference type="STRING" id="857265.WG78_09135"/>
<dbReference type="PIRSF" id="PIRSF029745">
    <property type="entry name" value="FhaC"/>
    <property type="match status" value="1"/>
</dbReference>
<keyword evidence="2" id="KW-0812">Transmembrane</keyword>
<evidence type="ECO:0000259" key="6">
    <source>
        <dbReference type="Pfam" id="PF17287"/>
    </source>
</evidence>
<comment type="caution">
    <text evidence="7">The sequence shown here is derived from an EMBL/GenBank/DDBJ whole genome shotgun (WGS) entry which is preliminary data.</text>
</comment>
<evidence type="ECO:0000313" key="7">
    <source>
        <dbReference type="EMBL" id="KPC53243.1"/>
    </source>
</evidence>
<dbReference type="GO" id="GO:0046819">
    <property type="term" value="P:protein secretion by the type V secretion system"/>
    <property type="evidence" value="ECO:0007669"/>
    <property type="project" value="TreeGrafter"/>
</dbReference>
<gene>
    <name evidence="7" type="primary">shlB_1</name>
    <name evidence="7" type="ORF">WG78_09135</name>
</gene>
<evidence type="ECO:0000313" key="8">
    <source>
        <dbReference type="Proteomes" id="UP000037939"/>
    </source>
</evidence>
<dbReference type="Proteomes" id="UP000037939">
    <property type="component" value="Unassembled WGS sequence"/>
</dbReference>
<keyword evidence="3" id="KW-0998">Cell outer membrane</keyword>
<dbReference type="Gene3D" id="2.40.160.50">
    <property type="entry name" value="membrane protein fhac: a member of the omp85/tpsb transporter family"/>
    <property type="match status" value="1"/>
</dbReference>
<dbReference type="OrthoDB" id="290122at2"/>
<evidence type="ECO:0000259" key="5">
    <source>
        <dbReference type="Pfam" id="PF08479"/>
    </source>
</evidence>
<dbReference type="AlphaFoldDB" id="A0A0N0GNX9"/>
<dbReference type="PANTHER" id="PTHR34597:SF3">
    <property type="entry name" value="OUTER MEMBRANE TRANSPORTER CDIB"/>
    <property type="match status" value="1"/>
</dbReference>
<proteinExistence type="predicted"/>
<dbReference type="RefSeq" id="WP_152969136.1">
    <property type="nucleotide sequence ID" value="NZ_LAQT01000007.1"/>
</dbReference>
<evidence type="ECO:0000256" key="1">
    <source>
        <dbReference type="ARBA" id="ARBA00022452"/>
    </source>
</evidence>
<organism evidence="7 8">
    <name type="scientific">Amantichitinum ursilacus</name>
    <dbReference type="NCBI Taxonomy" id="857265"/>
    <lineage>
        <taxon>Bacteria</taxon>
        <taxon>Pseudomonadati</taxon>
        <taxon>Pseudomonadota</taxon>
        <taxon>Betaproteobacteria</taxon>
        <taxon>Neisseriales</taxon>
        <taxon>Chitinibacteraceae</taxon>
        <taxon>Amantichitinum</taxon>
    </lineage>
</organism>
<dbReference type="InterPro" id="IPR013686">
    <property type="entry name" value="Polypept-transport_assoc_ShlB"/>
</dbReference>
<dbReference type="GO" id="GO:0008320">
    <property type="term" value="F:protein transmembrane transporter activity"/>
    <property type="evidence" value="ECO:0007669"/>
    <property type="project" value="TreeGrafter"/>
</dbReference>
<dbReference type="InterPro" id="IPR051544">
    <property type="entry name" value="TPS_OM_transporter"/>
</dbReference>
<reference evidence="7 8" key="1">
    <citation type="submission" date="2015-07" db="EMBL/GenBank/DDBJ databases">
        <title>Draft genome sequence of the Amantichitinum ursilacus IGB-41, a new chitin-degrading bacterium.</title>
        <authorList>
            <person name="Kirstahler P."/>
            <person name="Guenther M."/>
            <person name="Grumaz C."/>
            <person name="Rupp S."/>
            <person name="Zibek S."/>
            <person name="Sohn K."/>
        </authorList>
    </citation>
    <scope>NUCLEOTIDE SEQUENCE [LARGE SCALE GENOMIC DNA]</scope>
    <source>
        <strain evidence="7 8">IGB-41</strain>
    </source>
</reference>
<feature type="domain" description="Haemolysin activator HlyB C-terminal" evidence="4">
    <location>
        <begin position="229"/>
        <end position="534"/>
    </location>
</feature>
<name>A0A0N0GNX9_9NEIS</name>